<feature type="region of interest" description="Disordered" evidence="1">
    <location>
        <begin position="19"/>
        <end position="77"/>
    </location>
</feature>
<reference evidence="3" key="1">
    <citation type="submission" date="2008-12" db="EMBL/GenBank/DDBJ databases">
        <title>Annotation of Streptomyces ghanaensis ATCC 14672.</title>
        <authorList>
            <consortium name="The Broad Institute Genome Sequencing Platform"/>
            <consortium name="Broad Institute Microbial Sequencing Center"/>
            <person name="Fischbach M."/>
            <person name="Ward D."/>
            <person name="Young S."/>
            <person name="Kodira C.D."/>
            <person name="Zeng Q."/>
            <person name="Koehrsen M."/>
            <person name="Godfrey P."/>
            <person name="Alvarado L."/>
            <person name="Berlin A.M."/>
            <person name="Borenstein D."/>
            <person name="Chen Z."/>
            <person name="Engels R."/>
            <person name="Freedman E."/>
            <person name="Gellesch M."/>
            <person name="Goldberg J."/>
            <person name="Griggs A."/>
            <person name="Gujja S."/>
            <person name="Heiman D.I."/>
            <person name="Hepburn T.A."/>
            <person name="Howarth C."/>
            <person name="Jen D."/>
            <person name="Larson L."/>
            <person name="Lewis B."/>
            <person name="Mehta T."/>
            <person name="Park D."/>
            <person name="Pearson M."/>
            <person name="Roberts A."/>
            <person name="Saif S."/>
            <person name="Shea T.D."/>
            <person name="Shenoy N."/>
            <person name="Sisk P."/>
            <person name="Stolte C."/>
            <person name="Sykes S.N."/>
            <person name="Walk T."/>
            <person name="White J."/>
            <person name="Yandava C."/>
            <person name="Straight P."/>
            <person name="Clardy J."/>
            <person name="Hung D."/>
            <person name="Kolter R."/>
            <person name="Mekalanos J."/>
            <person name="Walker S."/>
            <person name="Walsh C.T."/>
            <person name="Wieland B.L.C."/>
            <person name="Ilzarbe M."/>
            <person name="Galagan J."/>
            <person name="Nusbaum C."/>
            <person name="Birren B."/>
        </authorList>
    </citation>
    <scope>NUCLEOTIDE SEQUENCE [LARGE SCALE GENOMIC DNA]</scope>
    <source>
        <strain evidence="3">ATCC 14672 / DSM 40746 / JCM 4963 / KCTC 9882 / NRRL B-12104 / FH 1290</strain>
    </source>
</reference>
<organism evidence="2 3">
    <name type="scientific">Streptomyces viridosporus (strain ATCC 14672 / DSM 40746 / JCM 4963 / KCTC 9882 / NRRL B-12104 / FH 1290)</name>
    <name type="common">Streptomyces ghanaensis</name>
    <dbReference type="NCBI Taxonomy" id="566461"/>
    <lineage>
        <taxon>Bacteria</taxon>
        <taxon>Bacillati</taxon>
        <taxon>Actinomycetota</taxon>
        <taxon>Actinomycetes</taxon>
        <taxon>Kitasatosporales</taxon>
        <taxon>Streptomycetaceae</taxon>
        <taxon>Streptomyces</taxon>
    </lineage>
</organism>
<accession>D5ZW44</accession>
<dbReference type="Proteomes" id="UP000003824">
    <property type="component" value="Unassembled WGS sequence"/>
</dbReference>
<dbReference type="AlphaFoldDB" id="D5ZW44"/>
<evidence type="ECO:0000256" key="1">
    <source>
        <dbReference type="SAM" id="MobiDB-lite"/>
    </source>
</evidence>
<evidence type="ECO:0000313" key="2">
    <source>
        <dbReference type="EMBL" id="EFE67017.2"/>
    </source>
</evidence>
<name>D5ZW44_STRV1</name>
<sequence>MTTANRFHLVPPRTWDSIFPPSRTYISCPDRPSRTAARSGRDGRSAPSSGRRAPAPDGARSARITGGHPRATTTGRA</sequence>
<evidence type="ECO:0000313" key="3">
    <source>
        <dbReference type="Proteomes" id="UP000003824"/>
    </source>
</evidence>
<proteinExistence type="predicted"/>
<protein>
    <submittedName>
        <fullName evidence="2">Uncharacterized protein</fullName>
    </submittedName>
</protein>
<gene>
    <name evidence="2" type="ORF">SSFG_02266</name>
</gene>
<dbReference type="EMBL" id="DS999641">
    <property type="protein sequence ID" value="EFE67017.2"/>
    <property type="molecule type" value="Genomic_DNA"/>
</dbReference>